<dbReference type="KEGG" id="tle:Tlet_1087"/>
<evidence type="ECO:0000313" key="5">
    <source>
        <dbReference type="Proteomes" id="UP000002016"/>
    </source>
</evidence>
<keyword evidence="4" id="KW-0808">Transferase</keyword>
<dbReference type="SUPFAM" id="SSF53383">
    <property type="entry name" value="PLP-dependent transferases"/>
    <property type="match status" value="1"/>
</dbReference>
<keyword evidence="5" id="KW-1185">Reference proteome</keyword>
<dbReference type="InterPro" id="IPR000653">
    <property type="entry name" value="DegT/StrS_aminotransferase"/>
</dbReference>
<gene>
    <name evidence="4" type="ordered locus">Tlet_1087</name>
</gene>
<dbReference type="InterPro" id="IPR015421">
    <property type="entry name" value="PyrdxlP-dep_Trfase_major"/>
</dbReference>
<comment type="similarity">
    <text evidence="3">Belongs to the DegT/DnrJ/EryC1 family.</text>
</comment>
<dbReference type="PANTHER" id="PTHR30244:SF39">
    <property type="entry name" value="BLR3650 PROTEIN"/>
    <property type="match status" value="1"/>
</dbReference>
<evidence type="ECO:0000313" key="4">
    <source>
        <dbReference type="EMBL" id="ABV33652.1"/>
    </source>
</evidence>
<dbReference type="Gene3D" id="3.40.640.10">
    <property type="entry name" value="Type I PLP-dependent aspartate aminotransferase-like (Major domain)"/>
    <property type="match status" value="1"/>
</dbReference>
<sequence length="386" mass="44230">MIPLSKPYLTDVEIETIMNVMKSDRLSMGEYTNLFERKIASVANVNYAVAVNSGTSALHLILRALGVEEFDFMLVPSFTFVASANVALFERAIPVFVDIDERTYNMDPDALEKLLRDIERGCVHIGNNRVDIKKVRFLMTVDVFGQPVNYDRVLSIAHDWNLKVIEDSCEALGSEYRARPCGSFGEAGAFAFYPNKQITTGEGGIIVTNNKELAMLCKSMRNQGRGEEEDWLNHVRLGFNYRIDELSAALGYAQLTHLEEILEKRNNVALSYNQLLSRYNWVQIPHIEDYTTKIGWFVYVVKLDEKINRDRVMDYMNKRGIQVRNYFTPIHLQPFYRKLFGFSEGMLPVTERVSKSTLALPFYTTLTLQEQETVIEILKEAVERVG</sequence>
<reference evidence="4 5" key="1">
    <citation type="submission" date="2007-08" db="EMBL/GenBank/DDBJ databases">
        <title>Complete sequence of Thermotoga lettingae TMO.</title>
        <authorList>
            <consortium name="US DOE Joint Genome Institute"/>
            <person name="Copeland A."/>
            <person name="Lucas S."/>
            <person name="Lapidus A."/>
            <person name="Barry K."/>
            <person name="Glavina del Rio T."/>
            <person name="Dalin E."/>
            <person name="Tice H."/>
            <person name="Pitluck S."/>
            <person name="Foster B."/>
            <person name="Bruce D."/>
            <person name="Schmutz J."/>
            <person name="Larimer F."/>
            <person name="Land M."/>
            <person name="Hauser L."/>
            <person name="Kyrpides N."/>
            <person name="Mikhailova N."/>
            <person name="Nelson K."/>
            <person name="Gogarten J.P."/>
            <person name="Noll K."/>
            <person name="Richardson P."/>
        </authorList>
    </citation>
    <scope>NUCLEOTIDE SEQUENCE [LARGE SCALE GENOMIC DNA]</scope>
    <source>
        <strain evidence="5">ATCC BAA-301 / DSM 14385 / NBRC 107922 / TMO</strain>
    </source>
</reference>
<dbReference type="PIRSF" id="PIRSF000390">
    <property type="entry name" value="PLP_StrS"/>
    <property type="match status" value="1"/>
</dbReference>
<dbReference type="RefSeq" id="WP_012003133.1">
    <property type="nucleotide sequence ID" value="NC_009828.1"/>
</dbReference>
<dbReference type="OrthoDB" id="9810913at2"/>
<dbReference type="EMBL" id="CP000812">
    <property type="protein sequence ID" value="ABV33652.1"/>
    <property type="molecule type" value="Genomic_DNA"/>
</dbReference>
<dbReference type="GO" id="GO:0008483">
    <property type="term" value="F:transaminase activity"/>
    <property type="evidence" value="ECO:0007669"/>
    <property type="project" value="UniProtKB-KW"/>
</dbReference>
<dbReference type="Gene3D" id="3.90.1150.10">
    <property type="entry name" value="Aspartate Aminotransferase, domain 1"/>
    <property type="match status" value="1"/>
</dbReference>
<keyword evidence="2 3" id="KW-0663">Pyridoxal phosphate</keyword>
<dbReference type="GO" id="GO:0030170">
    <property type="term" value="F:pyridoxal phosphate binding"/>
    <property type="evidence" value="ECO:0007669"/>
    <property type="project" value="TreeGrafter"/>
</dbReference>
<protein>
    <submittedName>
        <fullName evidence="4">DegT/DnrJ/EryC1/StrS aminotransferase</fullName>
    </submittedName>
</protein>
<name>A8F668_PSELT</name>
<dbReference type="STRING" id="416591.Tlet_1087"/>
<feature type="modified residue" description="N6-(pyridoxal phosphate)lysine" evidence="2">
    <location>
        <position position="196"/>
    </location>
</feature>
<evidence type="ECO:0000256" key="2">
    <source>
        <dbReference type="PIRSR" id="PIRSR000390-2"/>
    </source>
</evidence>
<dbReference type="HOGENOM" id="CLU_033332_7_2_0"/>
<evidence type="ECO:0000256" key="3">
    <source>
        <dbReference type="RuleBase" id="RU004508"/>
    </source>
</evidence>
<evidence type="ECO:0000256" key="1">
    <source>
        <dbReference type="PIRSR" id="PIRSR000390-1"/>
    </source>
</evidence>
<dbReference type="CDD" id="cd00616">
    <property type="entry name" value="AHBA_syn"/>
    <property type="match status" value="1"/>
</dbReference>
<accession>A8F668</accession>
<dbReference type="Pfam" id="PF01041">
    <property type="entry name" value="DegT_DnrJ_EryC1"/>
    <property type="match status" value="1"/>
</dbReference>
<reference evidence="4 5" key="2">
    <citation type="journal article" date="2009" name="Proc. Natl. Acad. Sci. U.S.A.">
        <title>On the chimeric nature, thermophilic origin, and phylogenetic placement of the Thermotogales.</title>
        <authorList>
            <person name="Zhaxybayeva O."/>
            <person name="Swithers K.S."/>
            <person name="Lapierre P."/>
            <person name="Fournier G.P."/>
            <person name="Bickhart D.M."/>
            <person name="DeBoy R.T."/>
            <person name="Nelson K.E."/>
            <person name="Nesbo C.L."/>
            <person name="Doolittle W.F."/>
            <person name="Gogarten J.P."/>
            <person name="Noll K.M."/>
        </authorList>
    </citation>
    <scope>NUCLEOTIDE SEQUENCE [LARGE SCALE GENOMIC DNA]</scope>
    <source>
        <strain evidence="5">ATCC BAA-301 / DSM 14385 / NBRC 107922 / TMO</strain>
    </source>
</reference>
<feature type="active site" description="Proton acceptor" evidence="1">
    <location>
        <position position="196"/>
    </location>
</feature>
<dbReference type="GO" id="GO:0000271">
    <property type="term" value="P:polysaccharide biosynthetic process"/>
    <property type="evidence" value="ECO:0007669"/>
    <property type="project" value="TreeGrafter"/>
</dbReference>
<dbReference type="AlphaFoldDB" id="A8F668"/>
<dbReference type="InterPro" id="IPR015424">
    <property type="entry name" value="PyrdxlP-dep_Trfase"/>
</dbReference>
<proteinExistence type="inferred from homology"/>
<dbReference type="PANTHER" id="PTHR30244">
    <property type="entry name" value="TRANSAMINASE"/>
    <property type="match status" value="1"/>
</dbReference>
<keyword evidence="4" id="KW-0032">Aminotransferase</keyword>
<organism evidence="4 5">
    <name type="scientific">Pseudothermotoga lettingae (strain ATCC BAA-301 / DSM 14385 / NBRC 107922 / TMO)</name>
    <name type="common">Thermotoga lettingae</name>
    <dbReference type="NCBI Taxonomy" id="416591"/>
    <lineage>
        <taxon>Bacteria</taxon>
        <taxon>Thermotogati</taxon>
        <taxon>Thermotogota</taxon>
        <taxon>Thermotogae</taxon>
        <taxon>Thermotogales</taxon>
        <taxon>Thermotogaceae</taxon>
        <taxon>Pseudothermotoga</taxon>
    </lineage>
</organism>
<dbReference type="eggNOG" id="COG0399">
    <property type="taxonomic scope" value="Bacteria"/>
</dbReference>
<dbReference type="Proteomes" id="UP000002016">
    <property type="component" value="Chromosome"/>
</dbReference>
<dbReference type="InterPro" id="IPR015422">
    <property type="entry name" value="PyrdxlP-dep_Trfase_small"/>
</dbReference>